<dbReference type="PANTHER" id="PTHR30266">
    <property type="entry name" value="MECHANOSENSITIVE CHANNEL MSCL"/>
    <property type="match status" value="1"/>
</dbReference>
<comment type="subcellular location">
    <subcellularLocation>
        <location evidence="1">Membrane</location>
        <topology evidence="1">Multi-pass membrane protein</topology>
    </subcellularLocation>
</comment>
<keyword evidence="7 9" id="KW-0472">Membrane</keyword>
<proteinExistence type="predicted"/>
<dbReference type="Proteomes" id="UP001500390">
    <property type="component" value="Unassembled WGS sequence"/>
</dbReference>
<evidence type="ECO:0000256" key="7">
    <source>
        <dbReference type="ARBA" id="ARBA00023136"/>
    </source>
</evidence>
<dbReference type="SUPFAM" id="SSF81330">
    <property type="entry name" value="Gated mechanosensitive channel"/>
    <property type="match status" value="1"/>
</dbReference>
<keyword evidence="2" id="KW-0813">Transport</keyword>
<evidence type="ECO:0000256" key="6">
    <source>
        <dbReference type="ARBA" id="ARBA00023065"/>
    </source>
</evidence>
<sequence>MKGFKDFILRGNLIELAVAFIIGAAFATLVKAFTDVIVELLAKAGGAPSFDEWTPFGMSTVGPFLTALVAFLLMAFIVYFFIVKPYELAKAKFVKSEEEDEAPNADTVLLTEIRDALLRGRA</sequence>
<accession>A0ABP8JLI8</accession>
<gene>
    <name evidence="10" type="primary">mscL</name>
    <name evidence="10" type="ORF">GCM10023153_11540</name>
</gene>
<evidence type="ECO:0000256" key="5">
    <source>
        <dbReference type="ARBA" id="ARBA00022989"/>
    </source>
</evidence>
<evidence type="ECO:0000313" key="11">
    <source>
        <dbReference type="Proteomes" id="UP001500390"/>
    </source>
</evidence>
<dbReference type="InterPro" id="IPR037673">
    <property type="entry name" value="MSC/AndL"/>
</dbReference>
<keyword evidence="6" id="KW-0406">Ion transport</keyword>
<evidence type="ECO:0000313" key="10">
    <source>
        <dbReference type="EMBL" id="GAA4392495.1"/>
    </source>
</evidence>
<keyword evidence="8" id="KW-0407">Ion channel</keyword>
<feature type="transmembrane region" description="Helical" evidence="9">
    <location>
        <begin position="12"/>
        <end position="33"/>
    </location>
</feature>
<reference evidence="11" key="1">
    <citation type="journal article" date="2019" name="Int. J. Syst. Evol. Microbiol.">
        <title>The Global Catalogue of Microorganisms (GCM) 10K type strain sequencing project: providing services to taxonomists for standard genome sequencing and annotation.</title>
        <authorList>
            <consortium name="The Broad Institute Genomics Platform"/>
            <consortium name="The Broad Institute Genome Sequencing Center for Infectious Disease"/>
            <person name="Wu L."/>
            <person name="Ma J."/>
        </authorList>
    </citation>
    <scope>NUCLEOTIDE SEQUENCE [LARGE SCALE GENOMIC DNA]</scope>
    <source>
        <strain evidence="11">JCM 17738</strain>
    </source>
</reference>
<evidence type="ECO:0000256" key="9">
    <source>
        <dbReference type="SAM" id="Phobius"/>
    </source>
</evidence>
<comment type="caution">
    <text evidence="10">The sequence shown here is derived from an EMBL/GenBank/DDBJ whole genome shotgun (WGS) entry which is preliminary data.</text>
</comment>
<dbReference type="Gene3D" id="1.10.1200.120">
    <property type="entry name" value="Large-conductance mechanosensitive channel, MscL, domain 1"/>
    <property type="match status" value="1"/>
</dbReference>
<keyword evidence="4 9" id="KW-0812">Transmembrane</keyword>
<evidence type="ECO:0000256" key="3">
    <source>
        <dbReference type="ARBA" id="ARBA00022475"/>
    </source>
</evidence>
<organism evidence="10 11">
    <name type="scientific">Ornithinibacter aureus</name>
    <dbReference type="NCBI Taxonomy" id="622664"/>
    <lineage>
        <taxon>Bacteria</taxon>
        <taxon>Bacillati</taxon>
        <taxon>Actinomycetota</taxon>
        <taxon>Actinomycetes</taxon>
        <taxon>Micrococcales</taxon>
        <taxon>Intrasporangiaceae</taxon>
        <taxon>Ornithinibacter</taxon>
    </lineage>
</organism>
<name>A0ABP8JLI8_9MICO</name>
<dbReference type="InterPro" id="IPR001185">
    <property type="entry name" value="MS_channel"/>
</dbReference>
<dbReference type="NCBIfam" id="TIGR00220">
    <property type="entry name" value="mscL"/>
    <property type="match status" value="1"/>
</dbReference>
<evidence type="ECO:0000256" key="4">
    <source>
        <dbReference type="ARBA" id="ARBA00022692"/>
    </source>
</evidence>
<protein>
    <submittedName>
        <fullName evidence="10">Large-conductance mechanosensitive channel protein MscL</fullName>
    </submittedName>
</protein>
<keyword evidence="5 9" id="KW-1133">Transmembrane helix</keyword>
<dbReference type="PANTHER" id="PTHR30266:SF2">
    <property type="entry name" value="LARGE-CONDUCTANCE MECHANOSENSITIVE CHANNEL"/>
    <property type="match status" value="1"/>
</dbReference>
<evidence type="ECO:0000256" key="2">
    <source>
        <dbReference type="ARBA" id="ARBA00022448"/>
    </source>
</evidence>
<dbReference type="Pfam" id="PF01741">
    <property type="entry name" value="MscL"/>
    <property type="match status" value="1"/>
</dbReference>
<evidence type="ECO:0000256" key="8">
    <source>
        <dbReference type="ARBA" id="ARBA00023303"/>
    </source>
</evidence>
<evidence type="ECO:0000256" key="1">
    <source>
        <dbReference type="ARBA" id="ARBA00004141"/>
    </source>
</evidence>
<dbReference type="RefSeq" id="WP_159903207.1">
    <property type="nucleotide sequence ID" value="NZ_BAABFX010000020.1"/>
</dbReference>
<keyword evidence="11" id="KW-1185">Reference proteome</keyword>
<dbReference type="EMBL" id="BAABFX010000020">
    <property type="protein sequence ID" value="GAA4392495.1"/>
    <property type="molecule type" value="Genomic_DNA"/>
</dbReference>
<feature type="transmembrane region" description="Helical" evidence="9">
    <location>
        <begin position="61"/>
        <end position="82"/>
    </location>
</feature>
<keyword evidence="3" id="KW-1003">Cell membrane</keyword>
<dbReference type="InterPro" id="IPR036019">
    <property type="entry name" value="MscL_channel"/>
</dbReference>